<comment type="caution">
    <text evidence="3">The sequence shown here is derived from an EMBL/GenBank/DDBJ whole genome shotgun (WGS) entry which is preliminary data.</text>
</comment>
<dbReference type="InterPro" id="IPR028994">
    <property type="entry name" value="Integrin_alpha_N"/>
</dbReference>
<dbReference type="InterPro" id="IPR013517">
    <property type="entry name" value="FG-GAP"/>
</dbReference>
<organism evidence="3">
    <name type="scientific">marine sediment metagenome</name>
    <dbReference type="NCBI Taxonomy" id="412755"/>
    <lineage>
        <taxon>unclassified sequences</taxon>
        <taxon>metagenomes</taxon>
        <taxon>ecological metagenomes</taxon>
    </lineage>
</organism>
<protein>
    <recommendedName>
        <fullName evidence="4">ASPIC/UnbV domain-containing protein</fullName>
    </recommendedName>
</protein>
<sequence length="230" mass="25031">QPPGPDPKAPAIDVNRRPPRQVKVAGAAGKRGGFHRQVRIKFARRDGEMRGISWADVNGDEMLDAYLCRQGGNVLLVNQHDGFKDMTSAMGLSGGSRAGAWAAYNGDDHPDLLTNNFQLFTHVGGKFRNDSKLLRPPKPRNPEGAGWIDYNGDGRPDILITNGEHGIRLYENTGRGPKWFRDVSDKAGLGRKGLGAGNGDFVVILDYDGDGRPDFLYNLADGVLAHNTGR</sequence>
<dbReference type="Pfam" id="PF13517">
    <property type="entry name" value="FG-GAP_3"/>
    <property type="match status" value="2"/>
</dbReference>
<feature type="non-terminal residue" evidence="3">
    <location>
        <position position="1"/>
    </location>
</feature>
<proteinExistence type="predicted"/>
<dbReference type="EMBL" id="BARS01052731">
    <property type="protein sequence ID" value="GAG45143.1"/>
    <property type="molecule type" value="Genomic_DNA"/>
</dbReference>
<evidence type="ECO:0000256" key="1">
    <source>
        <dbReference type="ARBA" id="ARBA00022729"/>
    </source>
</evidence>
<dbReference type="PANTHER" id="PTHR16026">
    <property type="entry name" value="CARTILAGE ACIDIC PROTEIN 1"/>
    <property type="match status" value="1"/>
</dbReference>
<dbReference type="AlphaFoldDB" id="X0Y8U5"/>
<feature type="non-terminal residue" evidence="3">
    <location>
        <position position="230"/>
    </location>
</feature>
<evidence type="ECO:0000313" key="3">
    <source>
        <dbReference type="EMBL" id="GAG45143.1"/>
    </source>
</evidence>
<accession>X0Y8U5</accession>
<gene>
    <name evidence="3" type="ORF">S01H1_78355</name>
</gene>
<feature type="region of interest" description="Disordered" evidence="2">
    <location>
        <begin position="1"/>
        <end position="20"/>
    </location>
</feature>
<dbReference type="InterPro" id="IPR027039">
    <property type="entry name" value="Crtac1"/>
</dbReference>
<reference evidence="3" key="1">
    <citation type="journal article" date="2014" name="Front. Microbiol.">
        <title>High frequency of phylogenetically diverse reductive dehalogenase-homologous genes in deep subseafloor sedimentary metagenomes.</title>
        <authorList>
            <person name="Kawai M."/>
            <person name="Futagami T."/>
            <person name="Toyoda A."/>
            <person name="Takaki Y."/>
            <person name="Nishi S."/>
            <person name="Hori S."/>
            <person name="Arai W."/>
            <person name="Tsubouchi T."/>
            <person name="Morono Y."/>
            <person name="Uchiyama I."/>
            <person name="Ito T."/>
            <person name="Fujiyama A."/>
            <person name="Inagaki F."/>
            <person name="Takami H."/>
        </authorList>
    </citation>
    <scope>NUCLEOTIDE SEQUENCE</scope>
    <source>
        <strain evidence="3">Expedition CK06-06</strain>
    </source>
</reference>
<evidence type="ECO:0000256" key="2">
    <source>
        <dbReference type="SAM" id="MobiDB-lite"/>
    </source>
</evidence>
<dbReference type="SUPFAM" id="SSF69318">
    <property type="entry name" value="Integrin alpha N-terminal domain"/>
    <property type="match status" value="1"/>
</dbReference>
<evidence type="ECO:0008006" key="4">
    <source>
        <dbReference type="Google" id="ProtNLM"/>
    </source>
</evidence>
<name>X0Y8U5_9ZZZZ</name>
<dbReference type="PANTHER" id="PTHR16026:SF0">
    <property type="entry name" value="CARTILAGE ACIDIC PROTEIN 1"/>
    <property type="match status" value="1"/>
</dbReference>
<keyword evidence="1" id="KW-0732">Signal</keyword>